<evidence type="ECO:0000256" key="1">
    <source>
        <dbReference type="ARBA" id="ARBA00009350"/>
    </source>
</evidence>
<organism evidence="3 4">
    <name type="scientific">Thermodesulfitimonas autotrophica</name>
    <dbReference type="NCBI Taxonomy" id="1894989"/>
    <lineage>
        <taxon>Bacteria</taxon>
        <taxon>Bacillati</taxon>
        <taxon>Bacillota</taxon>
        <taxon>Clostridia</taxon>
        <taxon>Thermoanaerobacterales</taxon>
        <taxon>Thermoanaerobacteraceae</taxon>
        <taxon>Thermodesulfitimonas</taxon>
    </lineage>
</organism>
<comment type="similarity">
    <text evidence="1 2">Belongs to the UPF0251 family.</text>
</comment>
<evidence type="ECO:0000256" key="2">
    <source>
        <dbReference type="HAMAP-Rule" id="MF_00674"/>
    </source>
</evidence>
<proteinExistence type="inferred from homology"/>
<gene>
    <name evidence="3" type="ORF">EDD75_1606</name>
</gene>
<name>A0A3N5BA21_9THEO</name>
<dbReference type="PANTHER" id="PTHR37478:SF2">
    <property type="entry name" value="UPF0251 PROTEIN TK0562"/>
    <property type="match status" value="1"/>
</dbReference>
<evidence type="ECO:0000313" key="4">
    <source>
        <dbReference type="Proteomes" id="UP000282654"/>
    </source>
</evidence>
<reference evidence="3 4" key="1">
    <citation type="submission" date="2018-11" db="EMBL/GenBank/DDBJ databases">
        <title>Genomic Encyclopedia of Type Strains, Phase IV (KMG-IV): sequencing the most valuable type-strain genomes for metagenomic binning, comparative biology and taxonomic classification.</title>
        <authorList>
            <person name="Goeker M."/>
        </authorList>
    </citation>
    <scope>NUCLEOTIDE SEQUENCE [LARGE SCALE GENOMIC DNA]</scope>
    <source>
        <strain evidence="3 4">DSM 102936</strain>
    </source>
</reference>
<dbReference type="OrthoDB" id="280278at2"/>
<comment type="caution">
    <text evidence="3">The sequence shown here is derived from an EMBL/GenBank/DDBJ whole genome shotgun (WGS) entry which is preliminary data.</text>
</comment>
<dbReference type="EMBL" id="RKRE01000003">
    <property type="protein sequence ID" value="RPF42505.1"/>
    <property type="molecule type" value="Genomic_DNA"/>
</dbReference>
<sequence>MGRPPKCRRVEYMPHCTFFKPAGIPLYRLEEVSLGVEEVEAIRLKDLEGLEQEECADRMGISRPTFQRLLTGARAKIAEALVKGKAIRVEGGYFQLITRRMQCPACKNEWEEPRGNPETEVCPKCGSAEIKNITPAEIREVFRGYRHRRRCGRE</sequence>
<accession>A0A3N5BA21</accession>
<evidence type="ECO:0000313" key="3">
    <source>
        <dbReference type="EMBL" id="RPF42505.1"/>
    </source>
</evidence>
<dbReference type="PANTHER" id="PTHR37478">
    <property type="match status" value="1"/>
</dbReference>
<dbReference type="HAMAP" id="MF_00674">
    <property type="entry name" value="UPF0251"/>
    <property type="match status" value="1"/>
</dbReference>
<keyword evidence="3" id="KW-0238">DNA-binding</keyword>
<keyword evidence="4" id="KW-1185">Reference proteome</keyword>
<dbReference type="InterPro" id="IPR036388">
    <property type="entry name" value="WH-like_DNA-bd_sf"/>
</dbReference>
<dbReference type="AlphaFoldDB" id="A0A3N5BA21"/>
<dbReference type="GO" id="GO:0003677">
    <property type="term" value="F:DNA binding"/>
    <property type="evidence" value="ECO:0007669"/>
    <property type="project" value="UniProtKB-KW"/>
</dbReference>
<dbReference type="Gene3D" id="1.10.10.10">
    <property type="entry name" value="Winged helix-like DNA-binding domain superfamily/Winged helix DNA-binding domain"/>
    <property type="match status" value="1"/>
</dbReference>
<dbReference type="SUPFAM" id="SSF88659">
    <property type="entry name" value="Sigma3 and sigma4 domains of RNA polymerase sigma factors"/>
    <property type="match status" value="1"/>
</dbReference>
<protein>
    <recommendedName>
        <fullName evidence="2">UPF0251 protein EDD75_1606</fullName>
    </recommendedName>
</protein>
<dbReference type="Proteomes" id="UP000282654">
    <property type="component" value="Unassembled WGS sequence"/>
</dbReference>
<dbReference type="InterPro" id="IPR013324">
    <property type="entry name" value="RNA_pol_sigma_r3/r4-like"/>
</dbReference>
<dbReference type="InterPro" id="IPR002852">
    <property type="entry name" value="UPF0251"/>
</dbReference>
<dbReference type="Pfam" id="PF02001">
    <property type="entry name" value="DUF134"/>
    <property type="match status" value="1"/>
</dbReference>